<dbReference type="PANTHER" id="PTHR30055">
    <property type="entry name" value="HTH-TYPE TRANSCRIPTIONAL REGULATOR RUTR"/>
    <property type="match status" value="1"/>
</dbReference>
<dbReference type="GO" id="GO:0046677">
    <property type="term" value="P:response to antibiotic"/>
    <property type="evidence" value="ECO:0007669"/>
    <property type="project" value="InterPro"/>
</dbReference>
<dbReference type="STRING" id="630515.SAMN04489812_2687"/>
<dbReference type="InterPro" id="IPR004111">
    <property type="entry name" value="Repressor_TetR_C"/>
</dbReference>
<dbReference type="SUPFAM" id="SSF48498">
    <property type="entry name" value="Tetracyclin repressor-like, C-terminal domain"/>
    <property type="match status" value="1"/>
</dbReference>
<organism evidence="7 8">
    <name type="scientific">Microlunatus soli</name>
    <dbReference type="NCBI Taxonomy" id="630515"/>
    <lineage>
        <taxon>Bacteria</taxon>
        <taxon>Bacillati</taxon>
        <taxon>Actinomycetota</taxon>
        <taxon>Actinomycetes</taxon>
        <taxon>Propionibacteriales</taxon>
        <taxon>Propionibacteriaceae</taxon>
        <taxon>Microlunatus</taxon>
    </lineage>
</organism>
<dbReference type="PROSITE" id="PS50977">
    <property type="entry name" value="HTH_TETR_2"/>
    <property type="match status" value="1"/>
</dbReference>
<dbReference type="PRINTS" id="PR00455">
    <property type="entry name" value="HTHTETR"/>
</dbReference>
<evidence type="ECO:0000259" key="6">
    <source>
        <dbReference type="PROSITE" id="PS50977"/>
    </source>
</evidence>
<protein>
    <submittedName>
        <fullName evidence="7">Transcriptional regulator, TetR family</fullName>
    </submittedName>
</protein>
<dbReference type="EMBL" id="LT629772">
    <property type="protein sequence ID" value="SDS68888.1"/>
    <property type="molecule type" value="Genomic_DNA"/>
</dbReference>
<dbReference type="SUPFAM" id="SSF46689">
    <property type="entry name" value="Homeodomain-like"/>
    <property type="match status" value="1"/>
</dbReference>
<evidence type="ECO:0000256" key="2">
    <source>
        <dbReference type="ARBA" id="ARBA00023015"/>
    </source>
</evidence>
<sequence length="202" mass="21924">MAERRVPGLDREQITAAAVELLDEVGLEAISTRRLAAALGVRAPTLYWHVRNKDELLDLVAEAICADAFAIDETAPWREQLTSGLHQFRRLVSSHRDAATLLRRRPPTGPHRLRHIETTMRILSAAGLPESEIGGVTALLAAHVLNSVAEEQPVIGAARAAADSEEWPTLRRVGPAMPRSAEDSFELGIQILLDGIAARLAG</sequence>
<gene>
    <name evidence="7" type="ORF">SAMN04489812_2687</name>
</gene>
<dbReference type="InterPro" id="IPR003012">
    <property type="entry name" value="Tet_transcr_reg_TetR"/>
</dbReference>
<dbReference type="GO" id="GO:0000976">
    <property type="term" value="F:transcription cis-regulatory region binding"/>
    <property type="evidence" value="ECO:0007669"/>
    <property type="project" value="TreeGrafter"/>
</dbReference>
<reference evidence="7 8" key="1">
    <citation type="submission" date="2016-10" db="EMBL/GenBank/DDBJ databases">
        <authorList>
            <person name="de Groot N.N."/>
        </authorList>
    </citation>
    <scope>NUCLEOTIDE SEQUENCE [LARGE SCALE GENOMIC DNA]</scope>
    <source>
        <strain evidence="7 8">DSM 21800</strain>
    </source>
</reference>
<dbReference type="OrthoDB" id="329481at2"/>
<keyword evidence="8" id="KW-1185">Reference proteome</keyword>
<dbReference type="PRINTS" id="PR00400">
    <property type="entry name" value="TETREPRESSOR"/>
</dbReference>
<evidence type="ECO:0000313" key="8">
    <source>
        <dbReference type="Proteomes" id="UP000199103"/>
    </source>
</evidence>
<keyword evidence="2" id="KW-0805">Transcription regulation</keyword>
<evidence type="ECO:0000256" key="4">
    <source>
        <dbReference type="ARBA" id="ARBA00023163"/>
    </source>
</evidence>
<feature type="DNA-binding region" description="H-T-H motif" evidence="5">
    <location>
        <begin position="31"/>
        <end position="50"/>
    </location>
</feature>
<dbReference type="Proteomes" id="UP000199103">
    <property type="component" value="Chromosome I"/>
</dbReference>
<dbReference type="InterPro" id="IPR036271">
    <property type="entry name" value="Tet_transcr_reg_TetR-rel_C_sf"/>
</dbReference>
<feature type="domain" description="HTH tetR-type" evidence="6">
    <location>
        <begin position="8"/>
        <end position="68"/>
    </location>
</feature>
<keyword evidence="3 5" id="KW-0238">DNA-binding</keyword>
<dbReference type="InterPro" id="IPR050109">
    <property type="entry name" value="HTH-type_TetR-like_transc_reg"/>
</dbReference>
<keyword evidence="4" id="KW-0804">Transcription</keyword>
<dbReference type="GO" id="GO:0045892">
    <property type="term" value="P:negative regulation of DNA-templated transcription"/>
    <property type="evidence" value="ECO:0007669"/>
    <property type="project" value="InterPro"/>
</dbReference>
<dbReference type="Gene3D" id="1.10.10.60">
    <property type="entry name" value="Homeodomain-like"/>
    <property type="match status" value="1"/>
</dbReference>
<evidence type="ECO:0000256" key="3">
    <source>
        <dbReference type="ARBA" id="ARBA00023125"/>
    </source>
</evidence>
<dbReference type="Gene3D" id="1.10.357.10">
    <property type="entry name" value="Tetracycline Repressor, domain 2"/>
    <property type="match status" value="1"/>
</dbReference>
<name>A0A1H1U8R2_9ACTN</name>
<dbReference type="PANTHER" id="PTHR30055:SF151">
    <property type="entry name" value="TRANSCRIPTIONAL REGULATORY PROTEIN"/>
    <property type="match status" value="1"/>
</dbReference>
<dbReference type="AlphaFoldDB" id="A0A1H1U8R2"/>
<proteinExistence type="predicted"/>
<evidence type="ECO:0000256" key="1">
    <source>
        <dbReference type="ARBA" id="ARBA00022491"/>
    </source>
</evidence>
<dbReference type="GO" id="GO:0003700">
    <property type="term" value="F:DNA-binding transcription factor activity"/>
    <property type="evidence" value="ECO:0007669"/>
    <property type="project" value="TreeGrafter"/>
</dbReference>
<dbReference type="Pfam" id="PF00440">
    <property type="entry name" value="TetR_N"/>
    <property type="match status" value="1"/>
</dbReference>
<accession>A0A1H1U8R2</accession>
<dbReference type="InterPro" id="IPR009057">
    <property type="entry name" value="Homeodomain-like_sf"/>
</dbReference>
<dbReference type="RefSeq" id="WP_091525535.1">
    <property type="nucleotide sequence ID" value="NZ_LT629772.1"/>
</dbReference>
<dbReference type="InterPro" id="IPR001647">
    <property type="entry name" value="HTH_TetR"/>
</dbReference>
<keyword evidence="1" id="KW-0678">Repressor</keyword>
<dbReference type="Pfam" id="PF02909">
    <property type="entry name" value="TetR_C_1"/>
    <property type="match status" value="1"/>
</dbReference>
<evidence type="ECO:0000256" key="5">
    <source>
        <dbReference type="PROSITE-ProRule" id="PRU00335"/>
    </source>
</evidence>
<evidence type="ECO:0000313" key="7">
    <source>
        <dbReference type="EMBL" id="SDS68888.1"/>
    </source>
</evidence>